<reference evidence="1" key="1">
    <citation type="submission" date="2021-06" db="EMBL/GenBank/DDBJ databases">
        <authorList>
            <person name="Kallberg Y."/>
            <person name="Tangrot J."/>
            <person name="Rosling A."/>
        </authorList>
    </citation>
    <scope>NUCLEOTIDE SEQUENCE</scope>
    <source>
        <strain evidence="1">CL356</strain>
    </source>
</reference>
<keyword evidence="2" id="KW-1185">Reference proteome</keyword>
<comment type="caution">
    <text evidence="1">The sequence shown here is derived from an EMBL/GenBank/DDBJ whole genome shotgun (WGS) entry which is preliminary data.</text>
</comment>
<organism evidence="1 2">
    <name type="scientific">Acaulospora colombiana</name>
    <dbReference type="NCBI Taxonomy" id="27376"/>
    <lineage>
        <taxon>Eukaryota</taxon>
        <taxon>Fungi</taxon>
        <taxon>Fungi incertae sedis</taxon>
        <taxon>Mucoromycota</taxon>
        <taxon>Glomeromycotina</taxon>
        <taxon>Glomeromycetes</taxon>
        <taxon>Diversisporales</taxon>
        <taxon>Acaulosporaceae</taxon>
        <taxon>Acaulospora</taxon>
    </lineage>
</organism>
<name>A0ACA9KUU9_9GLOM</name>
<sequence>MMLKCAEGIIRKAKENELPIVIDADGLFLIQNNPDIIKNYSKAILTPNVNEFRRLCEKMNISFEDNHKDEMAQKLSQAFGGITIVQKGRNDLISNGNNGQGDILTGLIATFLAWGDAYQKKLWRHDNTISSSDIPMLASYAGLENLEIVKLYIKRSSIEELSLYLSLLNTYIRFYIDVKNDTVVSFICDFRYLWNAKLFEQGIK</sequence>
<protein>
    <submittedName>
        <fullName evidence="1">14630_t:CDS:1</fullName>
    </submittedName>
</protein>
<dbReference type="EMBL" id="CAJVPT010003292">
    <property type="protein sequence ID" value="CAG8493951.1"/>
    <property type="molecule type" value="Genomic_DNA"/>
</dbReference>
<evidence type="ECO:0000313" key="1">
    <source>
        <dbReference type="EMBL" id="CAG8493951.1"/>
    </source>
</evidence>
<gene>
    <name evidence="1" type="ORF">ACOLOM_LOCUS2497</name>
</gene>
<dbReference type="Proteomes" id="UP000789525">
    <property type="component" value="Unassembled WGS sequence"/>
</dbReference>
<evidence type="ECO:0000313" key="2">
    <source>
        <dbReference type="Proteomes" id="UP000789525"/>
    </source>
</evidence>
<proteinExistence type="predicted"/>
<accession>A0ACA9KUU9</accession>